<name>A0A2W5TD96_9BACT</name>
<dbReference type="Pfam" id="PF13672">
    <property type="entry name" value="PP2C_2"/>
    <property type="match status" value="1"/>
</dbReference>
<organism evidence="2 3">
    <name type="scientific">Archangium gephyra</name>
    <dbReference type="NCBI Taxonomy" id="48"/>
    <lineage>
        <taxon>Bacteria</taxon>
        <taxon>Pseudomonadati</taxon>
        <taxon>Myxococcota</taxon>
        <taxon>Myxococcia</taxon>
        <taxon>Myxococcales</taxon>
        <taxon>Cystobacterineae</taxon>
        <taxon>Archangiaceae</taxon>
        <taxon>Archangium</taxon>
    </lineage>
</organism>
<reference evidence="2 3" key="1">
    <citation type="submission" date="2017-08" db="EMBL/GenBank/DDBJ databases">
        <title>Infants hospitalized years apart are colonized by the same room-sourced microbial strains.</title>
        <authorList>
            <person name="Brooks B."/>
            <person name="Olm M.R."/>
            <person name="Firek B.A."/>
            <person name="Baker R."/>
            <person name="Thomas B.C."/>
            <person name="Morowitz M.J."/>
            <person name="Banfield J.F."/>
        </authorList>
    </citation>
    <scope>NUCLEOTIDE SEQUENCE [LARGE SCALE GENOMIC DNA]</scope>
    <source>
        <strain evidence="2">S2_003_000_R2_14</strain>
    </source>
</reference>
<dbReference type="SUPFAM" id="SSF81606">
    <property type="entry name" value="PP2C-like"/>
    <property type="match status" value="1"/>
</dbReference>
<gene>
    <name evidence="2" type="ORF">DI536_12175</name>
</gene>
<dbReference type="InterPro" id="IPR036457">
    <property type="entry name" value="PPM-type-like_dom_sf"/>
</dbReference>
<dbReference type="AlphaFoldDB" id="A0A2W5TD96"/>
<proteinExistence type="predicted"/>
<evidence type="ECO:0000313" key="3">
    <source>
        <dbReference type="Proteomes" id="UP000249061"/>
    </source>
</evidence>
<dbReference type="EMBL" id="QFQP01000009">
    <property type="protein sequence ID" value="PZR13510.1"/>
    <property type="molecule type" value="Genomic_DNA"/>
</dbReference>
<sequence>MFAATHVGRDHVRVGRNNQDGAFSSENVVVVTDGCGSQPQSEVGAQLGARFLGEWLSSRELDATLPERAVDALTRWLDALSLTLQSGERGRLLESFFLFTFLAAVRRADDVIVFGMGDGSVCIDGRLITLDVGDDNAPNYAAYRLTSSSPPPVVTHFTGRASQVVLMTDGLSTVRADELWSPGLSRNPFSLQRRLNVLAARERLHDDATIAILGGA</sequence>
<dbReference type="InterPro" id="IPR001932">
    <property type="entry name" value="PPM-type_phosphatase-like_dom"/>
</dbReference>
<comment type="caution">
    <text evidence="2">The sequence shown here is derived from an EMBL/GenBank/DDBJ whole genome shotgun (WGS) entry which is preliminary data.</text>
</comment>
<dbReference type="Gene3D" id="3.60.40.10">
    <property type="entry name" value="PPM-type phosphatase domain"/>
    <property type="match status" value="1"/>
</dbReference>
<feature type="domain" description="PPM-type phosphatase" evidence="1">
    <location>
        <begin position="7"/>
        <end position="179"/>
    </location>
</feature>
<protein>
    <recommendedName>
        <fullName evidence="1">PPM-type phosphatase domain-containing protein</fullName>
    </recommendedName>
</protein>
<evidence type="ECO:0000313" key="2">
    <source>
        <dbReference type="EMBL" id="PZR13510.1"/>
    </source>
</evidence>
<evidence type="ECO:0000259" key="1">
    <source>
        <dbReference type="Pfam" id="PF13672"/>
    </source>
</evidence>
<accession>A0A2W5TD96</accession>
<dbReference type="Proteomes" id="UP000249061">
    <property type="component" value="Unassembled WGS sequence"/>
</dbReference>